<dbReference type="SUPFAM" id="SSF48452">
    <property type="entry name" value="TPR-like"/>
    <property type="match status" value="1"/>
</dbReference>
<dbReference type="OrthoDB" id="9991317at2759"/>
<evidence type="ECO:0000313" key="2">
    <source>
        <dbReference type="EMBL" id="KIK53343.1"/>
    </source>
</evidence>
<proteinExistence type="predicted"/>
<dbReference type="InterPro" id="IPR024983">
    <property type="entry name" value="CHAT_dom"/>
</dbReference>
<dbReference type="HOGENOM" id="CLU_001305_5_1_1"/>
<dbReference type="Proteomes" id="UP000053593">
    <property type="component" value="Unassembled WGS sequence"/>
</dbReference>
<evidence type="ECO:0000259" key="1">
    <source>
        <dbReference type="Pfam" id="PF12770"/>
    </source>
</evidence>
<dbReference type="Gene3D" id="1.25.40.10">
    <property type="entry name" value="Tetratricopeptide repeat domain"/>
    <property type="match status" value="1"/>
</dbReference>
<dbReference type="EMBL" id="KN834830">
    <property type="protein sequence ID" value="KIK53343.1"/>
    <property type="molecule type" value="Genomic_DNA"/>
</dbReference>
<feature type="domain" description="CHAT" evidence="1">
    <location>
        <begin position="400"/>
        <end position="686"/>
    </location>
</feature>
<protein>
    <recommendedName>
        <fullName evidence="1">CHAT domain-containing protein</fullName>
    </recommendedName>
</protein>
<reference evidence="2 3" key="1">
    <citation type="submission" date="2014-04" db="EMBL/GenBank/DDBJ databases">
        <title>Evolutionary Origins and Diversification of the Mycorrhizal Mutualists.</title>
        <authorList>
            <consortium name="DOE Joint Genome Institute"/>
            <consortium name="Mycorrhizal Genomics Consortium"/>
            <person name="Kohler A."/>
            <person name="Kuo A."/>
            <person name="Nagy L.G."/>
            <person name="Floudas D."/>
            <person name="Copeland A."/>
            <person name="Barry K.W."/>
            <person name="Cichocki N."/>
            <person name="Veneault-Fourrey C."/>
            <person name="LaButti K."/>
            <person name="Lindquist E.A."/>
            <person name="Lipzen A."/>
            <person name="Lundell T."/>
            <person name="Morin E."/>
            <person name="Murat C."/>
            <person name="Riley R."/>
            <person name="Ohm R."/>
            <person name="Sun H."/>
            <person name="Tunlid A."/>
            <person name="Henrissat B."/>
            <person name="Grigoriev I.V."/>
            <person name="Hibbett D.S."/>
            <person name="Martin F."/>
        </authorList>
    </citation>
    <scope>NUCLEOTIDE SEQUENCE [LARGE SCALE GENOMIC DNA]</scope>
    <source>
        <strain evidence="2 3">FD-317 M1</strain>
    </source>
</reference>
<keyword evidence="3" id="KW-1185">Reference proteome</keyword>
<dbReference type="AlphaFoldDB" id="A0A0D0CED6"/>
<dbReference type="InterPro" id="IPR011990">
    <property type="entry name" value="TPR-like_helical_dom_sf"/>
</dbReference>
<gene>
    <name evidence="2" type="ORF">GYMLUDRAFT_49355</name>
</gene>
<name>A0A0D0CED6_9AGAR</name>
<dbReference type="Pfam" id="PF12770">
    <property type="entry name" value="CHAT"/>
    <property type="match status" value="1"/>
</dbReference>
<sequence>MSTPNIENAEILNGSDSYEAVFESGFEHLASFHESNSIEDLSRAIAAFKRANDITSNDRALVNLANTLFRRFELTDDASDLDAAITAQQAGIALQIESSAVSLNNLGNMLRIRFERISHSASDLENVFQAFRDAMRTTAKPNVLLESARSYAELSLAHNGPSSALGAYKFAMDLIPRISTAGTSLIRRYSWIPNIRECVNGAVATAIEVGNLELALEWFERGRCVVWGQILQRRTPLDKLRQANSGLADTVEDIFHQISKAEFEIETFRGQSSETPGRDEALRRGRDLAHRLDELVRDVRCLDGFQDFMQPMSTYELQAATAHSPIVLLNTSPTRCDALVLLSESNSIIHIPLPQLSSSKAAEMQHSFQQLLEGSGVRMRAIRLSKPVLQSGMDLILSELWLDIVEPILKNIGHLEPMESVMQQQRRITWCPSGPLCFLPLHAAGIYTSTQHANLAGCPKVFDFVISSYTPSISVLLDAVRRQVKTTHAQLKILAVSQPATPKLNPIPCTVDEIAAVQQVVGTERLTWLNHAEAKTSSVLALIDKYPCVHFACHGIQDSQAPMQSAFKFYDGGVDLRMIMELNFSQKELAILSACQTAMGDDVFPDEVIALSTGMLMAGYRSVVGTMWSIGDKDAPIVMGKLYSCLFEGHEDSSGTAYALHQAVRYLRERVGEENFLQWVPFIHIGV</sequence>
<organism evidence="2 3">
    <name type="scientific">Collybiopsis luxurians FD-317 M1</name>
    <dbReference type="NCBI Taxonomy" id="944289"/>
    <lineage>
        <taxon>Eukaryota</taxon>
        <taxon>Fungi</taxon>
        <taxon>Dikarya</taxon>
        <taxon>Basidiomycota</taxon>
        <taxon>Agaricomycotina</taxon>
        <taxon>Agaricomycetes</taxon>
        <taxon>Agaricomycetidae</taxon>
        <taxon>Agaricales</taxon>
        <taxon>Marasmiineae</taxon>
        <taxon>Omphalotaceae</taxon>
        <taxon>Collybiopsis</taxon>
        <taxon>Collybiopsis luxurians</taxon>
    </lineage>
</organism>
<evidence type="ECO:0000313" key="3">
    <source>
        <dbReference type="Proteomes" id="UP000053593"/>
    </source>
</evidence>
<accession>A0A0D0CED6</accession>